<proteinExistence type="predicted"/>
<evidence type="ECO:0000313" key="2">
    <source>
        <dbReference type="WBParaSite" id="PEQ_0001171401-mRNA-1"/>
    </source>
</evidence>
<evidence type="ECO:0000313" key="1">
    <source>
        <dbReference type="Proteomes" id="UP000887564"/>
    </source>
</evidence>
<organism evidence="1 2">
    <name type="scientific">Parascaris equorum</name>
    <name type="common">Equine roundworm</name>
    <dbReference type="NCBI Taxonomy" id="6256"/>
    <lineage>
        <taxon>Eukaryota</taxon>
        <taxon>Metazoa</taxon>
        <taxon>Ecdysozoa</taxon>
        <taxon>Nematoda</taxon>
        <taxon>Chromadorea</taxon>
        <taxon>Rhabditida</taxon>
        <taxon>Spirurina</taxon>
        <taxon>Ascaridomorpha</taxon>
        <taxon>Ascaridoidea</taxon>
        <taxon>Ascarididae</taxon>
        <taxon>Parascaris</taxon>
    </lineage>
</organism>
<sequence>MQVPGAPTVSTLPNSASEAVLNVQVNSQDGVGNFGYMDIVDKNYRAPSACQVLASNSYGKVVVPSSNLWTL</sequence>
<dbReference type="AlphaFoldDB" id="A0A914S3I8"/>
<dbReference type="WBParaSite" id="PEQ_0001171401-mRNA-1">
    <property type="protein sequence ID" value="PEQ_0001171401-mRNA-1"/>
    <property type="gene ID" value="PEQ_0001171401"/>
</dbReference>
<accession>A0A914S3I8</accession>
<protein>
    <submittedName>
        <fullName evidence="2">Uncharacterized protein</fullName>
    </submittedName>
</protein>
<keyword evidence="1" id="KW-1185">Reference proteome</keyword>
<dbReference type="Proteomes" id="UP000887564">
    <property type="component" value="Unplaced"/>
</dbReference>
<name>A0A914S3I8_PAREQ</name>
<reference evidence="2" key="1">
    <citation type="submission" date="2022-11" db="UniProtKB">
        <authorList>
            <consortium name="WormBaseParasite"/>
        </authorList>
    </citation>
    <scope>IDENTIFICATION</scope>
</reference>